<evidence type="ECO:0000313" key="2">
    <source>
        <dbReference type="Proteomes" id="UP001151760"/>
    </source>
</evidence>
<dbReference type="Proteomes" id="UP001151760">
    <property type="component" value="Unassembled WGS sequence"/>
</dbReference>
<name>A0ABQ5IX60_9ASTR</name>
<gene>
    <name evidence="1" type="ORF">Tco_1121254</name>
</gene>
<accession>A0ABQ5IX60</accession>
<evidence type="ECO:0000313" key="1">
    <source>
        <dbReference type="EMBL" id="GJU04824.1"/>
    </source>
</evidence>
<organism evidence="1 2">
    <name type="scientific">Tanacetum coccineum</name>
    <dbReference type="NCBI Taxonomy" id="301880"/>
    <lineage>
        <taxon>Eukaryota</taxon>
        <taxon>Viridiplantae</taxon>
        <taxon>Streptophyta</taxon>
        <taxon>Embryophyta</taxon>
        <taxon>Tracheophyta</taxon>
        <taxon>Spermatophyta</taxon>
        <taxon>Magnoliopsida</taxon>
        <taxon>eudicotyledons</taxon>
        <taxon>Gunneridae</taxon>
        <taxon>Pentapetalae</taxon>
        <taxon>asterids</taxon>
        <taxon>campanulids</taxon>
        <taxon>Asterales</taxon>
        <taxon>Asteraceae</taxon>
        <taxon>Asteroideae</taxon>
        <taxon>Anthemideae</taxon>
        <taxon>Anthemidinae</taxon>
        <taxon>Tanacetum</taxon>
    </lineage>
</organism>
<protein>
    <submittedName>
        <fullName evidence="1">Uncharacterized protein</fullName>
    </submittedName>
</protein>
<comment type="caution">
    <text evidence="1">The sequence shown here is derived from an EMBL/GenBank/DDBJ whole genome shotgun (WGS) entry which is preliminary data.</text>
</comment>
<dbReference type="EMBL" id="BQNB010021287">
    <property type="protein sequence ID" value="GJU04824.1"/>
    <property type="molecule type" value="Genomic_DNA"/>
</dbReference>
<keyword evidence="2" id="KW-1185">Reference proteome</keyword>
<reference evidence="1" key="2">
    <citation type="submission" date="2022-01" db="EMBL/GenBank/DDBJ databases">
        <authorList>
            <person name="Yamashiro T."/>
            <person name="Shiraishi A."/>
            <person name="Satake H."/>
            <person name="Nakayama K."/>
        </authorList>
    </citation>
    <scope>NUCLEOTIDE SEQUENCE</scope>
</reference>
<proteinExistence type="predicted"/>
<dbReference type="PANTHER" id="PTHR48462">
    <property type="entry name" value="PROTEIN, PUTATIVE-RELATED"/>
    <property type="match status" value="1"/>
</dbReference>
<sequence>MLLYSWDGVFDVCVDLTGSSPMTQTGLVDFVPGRAVSDAAHRKRVKYEVKCADIGYGFLPFSFSSFEELENDAVALLKRIRRFSVAQNIGARAAFHIFNRISFAVAKRVGLRDQWVEESNVVVKVGLRVLLESLLKEDHCKEMEVLQRFCVSWTLWKKGVERMTLEMVD</sequence>
<dbReference type="PANTHER" id="PTHR48462:SF1">
    <property type="entry name" value="PROTEIN, PUTATIVE-RELATED"/>
    <property type="match status" value="1"/>
</dbReference>
<reference evidence="1" key="1">
    <citation type="journal article" date="2022" name="Int. J. Mol. Sci.">
        <title>Draft Genome of Tanacetum Coccineum: Genomic Comparison of Closely Related Tanacetum-Family Plants.</title>
        <authorList>
            <person name="Yamashiro T."/>
            <person name="Shiraishi A."/>
            <person name="Nakayama K."/>
            <person name="Satake H."/>
        </authorList>
    </citation>
    <scope>NUCLEOTIDE SEQUENCE</scope>
</reference>